<reference evidence="1 2" key="1">
    <citation type="journal article" date="2021" name="Cell Host Microbe">
        <title>in vivo commensal control of Clostridioides difficile virulence.</title>
        <authorList>
            <person name="Girinathan B.P."/>
            <person name="Dibenedetto N."/>
            <person name="Worley J.N."/>
            <person name="Peltier J."/>
            <person name="Arrieta-Ortiz M.L."/>
            <person name="Rupa Christinal Immanuel S."/>
            <person name="Lavin R."/>
            <person name="Delaney M.L."/>
            <person name="Cummins C."/>
            <person name="Hoffmann M."/>
            <person name="Luo Y."/>
            <person name="Gonzalez-Escalona N."/>
            <person name="Allard M."/>
            <person name="Onderdonk A.B."/>
            <person name="Gerber G.K."/>
            <person name="Sonenshein A.L."/>
            <person name="Baliga N."/>
            <person name="Dupuy B."/>
            <person name="Bry L."/>
        </authorList>
    </citation>
    <scope>NUCLEOTIDE SEQUENCE [LARGE SCALE GENOMIC DNA]</scope>
    <source>
        <strain evidence="1 2">DSM 599</strain>
    </source>
</reference>
<evidence type="ECO:0000313" key="1">
    <source>
        <dbReference type="EMBL" id="MBY0755237.1"/>
    </source>
</evidence>
<protein>
    <submittedName>
        <fullName evidence="1">Uncharacterized protein</fullName>
    </submittedName>
</protein>
<dbReference type="RefSeq" id="WP_204594723.1">
    <property type="nucleotide sequence ID" value="NZ_JAFBDA010000007.1"/>
</dbReference>
<proteinExistence type="predicted"/>
<dbReference type="Proteomes" id="UP001299068">
    <property type="component" value="Unassembled WGS sequence"/>
</dbReference>
<keyword evidence="2" id="KW-1185">Reference proteome</keyword>
<dbReference type="Pfam" id="PF26595">
    <property type="entry name" value="A_ENA"/>
    <property type="match status" value="1"/>
</dbReference>
<dbReference type="InterPro" id="IPR058705">
    <property type="entry name" value="A_ENA"/>
</dbReference>
<gene>
    <name evidence="1" type="ORF">K5V21_07190</name>
</gene>
<comment type="caution">
    <text evidence="1">The sequence shown here is derived from an EMBL/GenBank/DDBJ whole genome shotgun (WGS) entry which is preliminary data.</text>
</comment>
<dbReference type="EMBL" id="JAIKTU010000005">
    <property type="protein sequence ID" value="MBY0755237.1"/>
    <property type="molecule type" value="Genomic_DNA"/>
</dbReference>
<sequence>MSLPKIPDLNSQVDFDREKALNLMLASIGMEEIGLSHIINVEGEKIQYLLGTLLDGDGNPIPQPRGVRVEDLLNTNKALNLTLKNVIRNQLLLQLKLEELKEFLPEKNIK</sequence>
<evidence type="ECO:0000313" key="2">
    <source>
        <dbReference type="Proteomes" id="UP001299068"/>
    </source>
</evidence>
<name>A0ABS7KXE0_CLOSR</name>
<accession>A0ABS7KXE0</accession>
<organism evidence="1 2">
    <name type="scientific">Clostridium sardiniense</name>
    <name type="common">Clostridium absonum</name>
    <dbReference type="NCBI Taxonomy" id="29369"/>
    <lineage>
        <taxon>Bacteria</taxon>
        <taxon>Bacillati</taxon>
        <taxon>Bacillota</taxon>
        <taxon>Clostridia</taxon>
        <taxon>Eubacteriales</taxon>
        <taxon>Clostridiaceae</taxon>
        <taxon>Clostridium</taxon>
    </lineage>
</organism>